<dbReference type="Proteomes" id="UP000035287">
    <property type="component" value="Chromosome"/>
</dbReference>
<evidence type="ECO:0000259" key="2">
    <source>
        <dbReference type="Pfam" id="PF05876"/>
    </source>
</evidence>
<proteinExistence type="predicted"/>
<dbReference type="EMBL" id="CP011770">
    <property type="protein sequence ID" value="AKM09868.1"/>
    <property type="molecule type" value="Genomic_DNA"/>
</dbReference>
<dbReference type="InterPro" id="IPR046453">
    <property type="entry name" value="GpA_ATPase"/>
</dbReference>
<evidence type="ECO:0000259" key="3">
    <source>
        <dbReference type="Pfam" id="PF20454"/>
    </source>
</evidence>
<reference evidence="4 5" key="1">
    <citation type="submission" date="2015-06" db="EMBL/GenBank/DDBJ databases">
        <authorList>
            <person name="Zeng Y."/>
            <person name="Huang Y."/>
        </authorList>
    </citation>
    <scope>NUCLEOTIDE SEQUENCE [LARGE SCALE GENOMIC DNA]</scope>
    <source>
        <strain evidence="4 5">PQ-2</strain>
    </source>
</reference>
<dbReference type="KEGG" id="cna:AB433_07530"/>
<organism evidence="4 5">
    <name type="scientific">Croceicoccus naphthovorans</name>
    <dbReference type="NCBI Taxonomy" id="1348774"/>
    <lineage>
        <taxon>Bacteria</taxon>
        <taxon>Pseudomonadati</taxon>
        <taxon>Pseudomonadota</taxon>
        <taxon>Alphaproteobacteria</taxon>
        <taxon>Sphingomonadales</taxon>
        <taxon>Erythrobacteraceae</taxon>
        <taxon>Croceicoccus</taxon>
    </lineage>
</organism>
<feature type="compositionally biased region" description="Basic residues" evidence="1">
    <location>
        <begin position="701"/>
        <end position="713"/>
    </location>
</feature>
<dbReference type="InterPro" id="IPR046454">
    <property type="entry name" value="GpA_endonuclease"/>
</dbReference>
<dbReference type="PATRIC" id="fig|1348774.3.peg.1579"/>
<dbReference type="STRING" id="1348774.AB433_07530"/>
<gene>
    <name evidence="4" type="ORF">AB433_07530</name>
</gene>
<name>A0A0G3XHI9_9SPHN</name>
<evidence type="ECO:0000313" key="5">
    <source>
        <dbReference type="Proteomes" id="UP000035287"/>
    </source>
</evidence>
<dbReference type="OrthoDB" id="5181253at2"/>
<dbReference type="GO" id="GO:0004519">
    <property type="term" value="F:endonuclease activity"/>
    <property type="evidence" value="ECO:0007669"/>
    <property type="project" value="InterPro"/>
</dbReference>
<feature type="domain" description="Terminase large subunit GpA endonuclease" evidence="3">
    <location>
        <begin position="335"/>
        <end position="641"/>
    </location>
</feature>
<feature type="region of interest" description="Disordered" evidence="1">
    <location>
        <begin position="660"/>
        <end position="713"/>
    </location>
</feature>
<dbReference type="Pfam" id="PF05876">
    <property type="entry name" value="GpA_ATPase"/>
    <property type="match status" value="1"/>
</dbReference>
<protein>
    <submittedName>
        <fullName evidence="4">Uncharacterized protein</fullName>
    </submittedName>
</protein>
<evidence type="ECO:0000256" key="1">
    <source>
        <dbReference type="SAM" id="MobiDB-lite"/>
    </source>
</evidence>
<dbReference type="GO" id="GO:0016887">
    <property type="term" value="F:ATP hydrolysis activity"/>
    <property type="evidence" value="ECO:0007669"/>
    <property type="project" value="InterPro"/>
</dbReference>
<accession>A0A0G3XHI9</accession>
<dbReference type="RefSeq" id="WP_047820552.1">
    <property type="nucleotide sequence ID" value="NZ_CP011770.1"/>
</dbReference>
<dbReference type="AlphaFoldDB" id="A0A0G3XHI9"/>
<evidence type="ECO:0000313" key="4">
    <source>
        <dbReference type="EMBL" id="AKM09868.1"/>
    </source>
</evidence>
<keyword evidence="5" id="KW-1185">Reference proteome</keyword>
<dbReference type="Pfam" id="PF20454">
    <property type="entry name" value="GpA_nuclease"/>
    <property type="match status" value="1"/>
</dbReference>
<sequence>MLDFGQHDPLAFADAQMLVASCLSQMRFPERVSPSTAAVRHRVLENPGAYSGPWGDGPFYVEHLNRIMDCLWSDSPHREVGVMGPSQVGKSEIGNNSQLHTIIYDQADTLFIGPDRVLIESYVKKEFDKMIEHAVAFEDVGDLKSRLLPGAGSDTLNLKRFYGADFFFFWPTGSRLRALPFSRIRIDDLDEISTDIDNQGDAVSLAHGRMGSFEAFGQTMLYVNSSPKLGPRAGIEAFVAAGTNERLWVDCLDSECGTPFPMEYEQLMFDRGGSPADAAASAEMACPKCGCCFGQKEKRALMETHRWIGRGETAVPRSENPTGKTGELEQNTRASFRLDGVQGFRPWSEIAQRARRAEIALEYEQDEGPLKSFDQTILGRNYRVRSSGEAPVSEDELVLRAKASAYALGEVPPGVEVLIATIDQQGNRFEVGVWGFGTHFRAWLIDRFPILTVEENGKQRPLRPFTRPEDWAVIHEKVMSRSYPLAGAPHLRMKLFNTAVDTGGLDAATDNAFAWWHAMVSGDAGSGRAPLPPTAITLIKGGNNPKARKLPPPTIDAKRQIKGAPQAELYLPNVARLKDIANVALNRREDGPGYVQFPRDIAPEYLAELRAETKQGDVWIRDPHDANETWDLMIYARAVLLRFGGDDSALAWVPAWARPPRGGPAKLETGPPDRDPVDNFDPTASPVVKIEKAQKTGGSRPRQRRGIRTRRAG</sequence>
<feature type="domain" description="Phage terminase large subunit GpA ATPase" evidence="2">
    <location>
        <begin position="65"/>
        <end position="307"/>
    </location>
</feature>